<keyword evidence="3" id="KW-0813">Transport</keyword>
<dbReference type="Gene3D" id="3.40.50.300">
    <property type="entry name" value="P-loop containing nucleotide triphosphate hydrolases"/>
    <property type="match status" value="1"/>
</dbReference>
<keyword evidence="7" id="KW-1278">Translocase</keyword>
<evidence type="ECO:0000256" key="5">
    <source>
        <dbReference type="ARBA" id="ARBA00022741"/>
    </source>
</evidence>
<dbReference type="GO" id="GO:0005524">
    <property type="term" value="F:ATP binding"/>
    <property type="evidence" value="ECO:0007669"/>
    <property type="project" value="UniProtKB-KW"/>
</dbReference>
<keyword evidence="8" id="KW-0472">Membrane</keyword>
<keyword evidence="6 10" id="KW-0067">ATP-binding</keyword>
<name>A0A552QAW7_9CHRO</name>
<evidence type="ECO:0000256" key="1">
    <source>
        <dbReference type="ARBA" id="ARBA00004236"/>
    </source>
</evidence>
<dbReference type="GO" id="GO:0016887">
    <property type="term" value="F:ATP hydrolysis activity"/>
    <property type="evidence" value="ECO:0007669"/>
    <property type="project" value="InterPro"/>
</dbReference>
<keyword evidence="5" id="KW-0547">Nucleotide-binding</keyword>
<reference evidence="10 11" key="1">
    <citation type="submission" date="2019-01" db="EMBL/GenBank/DDBJ databases">
        <title>Coherence of Microcystis species and biogeography revealed through population genomics.</title>
        <authorList>
            <person name="Perez-Carrascal O.M."/>
            <person name="Terrat Y."/>
            <person name="Giani A."/>
            <person name="Fortin N."/>
            <person name="Tromas N."/>
            <person name="Shapiro B.J."/>
        </authorList>
    </citation>
    <scope>NUCLEOTIDE SEQUENCE [LARGE SCALE GENOMIC DNA]</scope>
    <source>
        <strain evidence="10">Mp_MB_F_20051200_S9</strain>
    </source>
</reference>
<evidence type="ECO:0000313" key="11">
    <source>
        <dbReference type="Proteomes" id="UP000317165"/>
    </source>
</evidence>
<dbReference type="PROSITE" id="PS50893">
    <property type="entry name" value="ABC_TRANSPORTER_2"/>
    <property type="match status" value="1"/>
</dbReference>
<dbReference type="PANTHER" id="PTHR43553">
    <property type="entry name" value="HEAVY METAL TRANSPORTER"/>
    <property type="match status" value="1"/>
</dbReference>
<evidence type="ECO:0000256" key="2">
    <source>
        <dbReference type="ARBA" id="ARBA00005417"/>
    </source>
</evidence>
<dbReference type="Pfam" id="PF00005">
    <property type="entry name" value="ABC_tran"/>
    <property type="match status" value="1"/>
</dbReference>
<dbReference type="PANTHER" id="PTHR43553:SF24">
    <property type="entry name" value="ENERGY-COUPLING FACTOR TRANSPORTER ATP-BINDING PROTEIN ECFA1"/>
    <property type="match status" value="1"/>
</dbReference>
<dbReference type="InterPro" id="IPR015856">
    <property type="entry name" value="ABC_transpr_CbiO/EcfA_su"/>
</dbReference>
<proteinExistence type="inferred from homology"/>
<evidence type="ECO:0000256" key="8">
    <source>
        <dbReference type="ARBA" id="ARBA00023136"/>
    </source>
</evidence>
<organism evidence="10 11">
    <name type="scientific">Microcystis panniformis Mp_MB_F_20051200_S9</name>
    <dbReference type="NCBI Taxonomy" id="2486223"/>
    <lineage>
        <taxon>Bacteria</taxon>
        <taxon>Bacillati</taxon>
        <taxon>Cyanobacteriota</taxon>
        <taxon>Cyanophyceae</taxon>
        <taxon>Oscillatoriophycideae</taxon>
        <taxon>Chroococcales</taxon>
        <taxon>Microcystaceae</taxon>
        <taxon>Microcystis</taxon>
    </lineage>
</organism>
<dbReference type="InterPro" id="IPR027417">
    <property type="entry name" value="P-loop_NTPase"/>
</dbReference>
<comment type="caution">
    <text evidence="10">The sequence shown here is derived from an EMBL/GenBank/DDBJ whole genome shotgun (WGS) entry which is preliminary data.</text>
</comment>
<keyword evidence="4" id="KW-1003">Cell membrane</keyword>
<dbReference type="CDD" id="cd03225">
    <property type="entry name" value="ABC_cobalt_CbiO_domain1"/>
    <property type="match status" value="1"/>
</dbReference>
<dbReference type="SMART" id="SM00382">
    <property type="entry name" value="AAA"/>
    <property type="match status" value="1"/>
</dbReference>
<feature type="domain" description="ABC transporter" evidence="9">
    <location>
        <begin position="6"/>
        <end position="242"/>
    </location>
</feature>
<evidence type="ECO:0000256" key="3">
    <source>
        <dbReference type="ARBA" id="ARBA00022448"/>
    </source>
</evidence>
<dbReference type="InterPro" id="IPR003439">
    <property type="entry name" value="ABC_transporter-like_ATP-bd"/>
</dbReference>
<sequence>MTQSLLEFQNVSYSYPCLSSRAIKNFDLTISVGKKYALIGQNGCGKTTLFLLASGLYQPQQGIIYWQGKPFQYNRSFLGNLHQQIGLVFQNPEHQLVAATVEEDISYGLNNLDLPTSEIIDRVWATLDKFALTSLAYEPVHHLSLGQKKQVSIADVMVMNPTLLLLDEPTAYLDARHSQKLREYLEQIHQLGTTIILASHDLDFVYHWADWIFVIDDGQLIIEGTPREVFAQRKTIEKLQLGLPIILTLVEKLGILATQTGNMSQKIFEQWQEYLLSK</sequence>
<gene>
    <name evidence="10" type="ORF">EWV53_00770</name>
</gene>
<accession>A0A552QAW7</accession>
<dbReference type="GO" id="GO:0043190">
    <property type="term" value="C:ATP-binding cassette (ABC) transporter complex"/>
    <property type="evidence" value="ECO:0007669"/>
    <property type="project" value="TreeGrafter"/>
</dbReference>
<dbReference type="FunFam" id="3.40.50.300:FF:000224">
    <property type="entry name" value="Energy-coupling factor transporter ATP-binding protein EcfA"/>
    <property type="match status" value="1"/>
</dbReference>
<comment type="subcellular location">
    <subcellularLocation>
        <location evidence="1">Cell membrane</location>
    </subcellularLocation>
</comment>
<evidence type="ECO:0000256" key="6">
    <source>
        <dbReference type="ARBA" id="ARBA00022840"/>
    </source>
</evidence>
<dbReference type="Proteomes" id="UP000317165">
    <property type="component" value="Unassembled WGS sequence"/>
</dbReference>
<dbReference type="InterPro" id="IPR003593">
    <property type="entry name" value="AAA+_ATPase"/>
</dbReference>
<evidence type="ECO:0000259" key="9">
    <source>
        <dbReference type="PROSITE" id="PS50893"/>
    </source>
</evidence>
<dbReference type="GO" id="GO:0042626">
    <property type="term" value="F:ATPase-coupled transmembrane transporter activity"/>
    <property type="evidence" value="ECO:0007669"/>
    <property type="project" value="TreeGrafter"/>
</dbReference>
<dbReference type="SUPFAM" id="SSF52540">
    <property type="entry name" value="P-loop containing nucleoside triphosphate hydrolases"/>
    <property type="match status" value="1"/>
</dbReference>
<dbReference type="InterPro" id="IPR050095">
    <property type="entry name" value="ECF_ABC_transporter_ATP-bd"/>
</dbReference>
<dbReference type="EMBL" id="SFAC01000013">
    <property type="protein sequence ID" value="TRV66380.1"/>
    <property type="molecule type" value="Genomic_DNA"/>
</dbReference>
<evidence type="ECO:0000256" key="4">
    <source>
        <dbReference type="ARBA" id="ARBA00022475"/>
    </source>
</evidence>
<evidence type="ECO:0000256" key="7">
    <source>
        <dbReference type="ARBA" id="ARBA00022967"/>
    </source>
</evidence>
<protein>
    <submittedName>
        <fullName evidence="10">ABC transporter ATP-binding protein</fullName>
    </submittedName>
</protein>
<dbReference type="AlphaFoldDB" id="A0A552QAW7"/>
<evidence type="ECO:0000313" key="10">
    <source>
        <dbReference type="EMBL" id="TRV66380.1"/>
    </source>
</evidence>
<comment type="similarity">
    <text evidence="2">Belongs to the ABC transporter superfamily.</text>
</comment>